<dbReference type="PaxDb" id="2903-EOD38091"/>
<dbReference type="Proteomes" id="UP000013827">
    <property type="component" value="Unassembled WGS sequence"/>
</dbReference>
<sequence>MRRAFSSALSRDGASALTSGRMYNWRVRAVYSALDKAGKADGPLCAEDLYSLGHLDQYHYGGTDACDEAAALLGLDSGSTVLDIGSGIGGTSRYLAATTGCRVVGASPACSEGGSPLTAPAHGDAADPNLTLPTPAGGFDHAVSHLVNLHLPDRGAAHESLCEGGTFVIEDFVLVARPTEAEARTLLDLVKAPSVTSIDGYVSELEGCGFVDIQATELSVPWTVWCRARSDEYSLTEAEAVALHGREVFETRQHFYVQVANLFAGGRIGGVRLSGRKPGGHERSLHRGRRAQALKARTAPVRILESGASFGGAFGVAATQASSAQLLRRPVRQPPLPYSSLPTPGLHDSLQYHFFLGGGLFLALRVFHTASLQSTTAWLHEPGLGTVELVNTYTPLAADRAAPGLFLEGEEITIADGGDGSVAIDLRPTSASAIAALRRAQVGDGASTGRPELRLRAKEGHAFGWIPAGADGSSDGPVIHRPQMTARVASWRGEEVSGYGYSKRYYAIYPRHNGWRFIHGVSGPHLSGVADTYQQQDAAYGVGDRPPTTGLAYNERCFGCLW</sequence>
<reference evidence="2" key="1">
    <citation type="journal article" date="2013" name="Nature">
        <title>Pan genome of the phytoplankton Emiliania underpins its global distribution.</title>
        <authorList>
            <person name="Read B.A."/>
            <person name="Kegel J."/>
            <person name="Klute M.J."/>
            <person name="Kuo A."/>
            <person name="Lefebvre S.C."/>
            <person name="Maumus F."/>
            <person name="Mayer C."/>
            <person name="Miller J."/>
            <person name="Monier A."/>
            <person name="Salamov A."/>
            <person name="Young J."/>
            <person name="Aguilar M."/>
            <person name="Claverie J.M."/>
            <person name="Frickenhaus S."/>
            <person name="Gonzalez K."/>
            <person name="Herman E.K."/>
            <person name="Lin Y.C."/>
            <person name="Napier J."/>
            <person name="Ogata H."/>
            <person name="Sarno A.F."/>
            <person name="Shmutz J."/>
            <person name="Schroeder D."/>
            <person name="de Vargas C."/>
            <person name="Verret F."/>
            <person name="von Dassow P."/>
            <person name="Valentin K."/>
            <person name="Van de Peer Y."/>
            <person name="Wheeler G."/>
            <person name="Dacks J.B."/>
            <person name="Delwiche C.F."/>
            <person name="Dyhrman S.T."/>
            <person name="Glockner G."/>
            <person name="John U."/>
            <person name="Richards T."/>
            <person name="Worden A.Z."/>
            <person name="Zhang X."/>
            <person name="Grigoriev I.V."/>
            <person name="Allen A.E."/>
            <person name="Bidle K."/>
            <person name="Borodovsky M."/>
            <person name="Bowler C."/>
            <person name="Brownlee C."/>
            <person name="Cock J.M."/>
            <person name="Elias M."/>
            <person name="Gladyshev V.N."/>
            <person name="Groth M."/>
            <person name="Guda C."/>
            <person name="Hadaegh A."/>
            <person name="Iglesias-Rodriguez M.D."/>
            <person name="Jenkins J."/>
            <person name="Jones B.M."/>
            <person name="Lawson T."/>
            <person name="Leese F."/>
            <person name="Lindquist E."/>
            <person name="Lobanov A."/>
            <person name="Lomsadze A."/>
            <person name="Malik S.B."/>
            <person name="Marsh M.E."/>
            <person name="Mackinder L."/>
            <person name="Mock T."/>
            <person name="Mueller-Roeber B."/>
            <person name="Pagarete A."/>
            <person name="Parker M."/>
            <person name="Probert I."/>
            <person name="Quesneville H."/>
            <person name="Raines C."/>
            <person name="Rensing S.A."/>
            <person name="Riano-Pachon D.M."/>
            <person name="Richier S."/>
            <person name="Rokitta S."/>
            <person name="Shiraiwa Y."/>
            <person name="Soanes D.M."/>
            <person name="van der Giezen M."/>
            <person name="Wahlund T.M."/>
            <person name="Williams B."/>
            <person name="Wilson W."/>
            <person name="Wolfe G."/>
            <person name="Wurch L.L."/>
        </authorList>
    </citation>
    <scope>NUCLEOTIDE SEQUENCE</scope>
</reference>
<dbReference type="InterPro" id="IPR029063">
    <property type="entry name" value="SAM-dependent_MTases_sf"/>
</dbReference>
<dbReference type="eggNOG" id="KOG1269">
    <property type="taxonomic scope" value="Eukaryota"/>
</dbReference>
<keyword evidence="2" id="KW-1185">Reference proteome</keyword>
<protein>
    <recommendedName>
        <fullName evidence="3">Methyltransferase type 11 domain-containing protein</fullName>
    </recommendedName>
</protein>
<name>A0A0D3KQQ6_EMIH1</name>
<dbReference type="SUPFAM" id="SSF53335">
    <property type="entry name" value="S-adenosyl-L-methionine-dependent methyltransferases"/>
    <property type="match status" value="1"/>
</dbReference>
<dbReference type="GeneID" id="17283361"/>
<organism evidence="1 2">
    <name type="scientific">Emiliania huxleyi (strain CCMP1516)</name>
    <dbReference type="NCBI Taxonomy" id="280463"/>
    <lineage>
        <taxon>Eukaryota</taxon>
        <taxon>Haptista</taxon>
        <taxon>Haptophyta</taxon>
        <taxon>Prymnesiophyceae</taxon>
        <taxon>Isochrysidales</taxon>
        <taxon>Noelaerhabdaceae</taxon>
        <taxon>Emiliania</taxon>
    </lineage>
</organism>
<evidence type="ECO:0000313" key="1">
    <source>
        <dbReference type="EnsemblProtists" id="EOD38091"/>
    </source>
</evidence>
<evidence type="ECO:0008006" key="3">
    <source>
        <dbReference type="Google" id="ProtNLM"/>
    </source>
</evidence>
<dbReference type="HOGENOM" id="CLU_485244_0_0_1"/>
<reference evidence="1" key="2">
    <citation type="submission" date="2024-10" db="UniProtKB">
        <authorList>
            <consortium name="EnsemblProtists"/>
        </authorList>
    </citation>
    <scope>IDENTIFICATION</scope>
</reference>
<dbReference type="EnsemblProtists" id="EOD38091">
    <property type="protein sequence ID" value="EOD38091"/>
    <property type="gene ID" value="EMIHUDRAFT_200531"/>
</dbReference>
<evidence type="ECO:0000313" key="2">
    <source>
        <dbReference type="Proteomes" id="UP000013827"/>
    </source>
</evidence>
<dbReference type="Gene3D" id="3.40.50.150">
    <property type="entry name" value="Vaccinia Virus protein VP39"/>
    <property type="match status" value="1"/>
</dbReference>
<dbReference type="RefSeq" id="XP_005790520.1">
    <property type="nucleotide sequence ID" value="XM_005790463.1"/>
</dbReference>
<dbReference type="KEGG" id="ehx:EMIHUDRAFT_200531"/>
<dbReference type="STRING" id="2903.R1FR33"/>
<dbReference type="AlphaFoldDB" id="A0A0D3KQQ6"/>
<proteinExistence type="predicted"/>
<dbReference type="CDD" id="cd02440">
    <property type="entry name" value="AdoMet_MTases"/>
    <property type="match status" value="1"/>
</dbReference>
<accession>A0A0D3KQQ6</accession>